<dbReference type="EMBL" id="CP042914">
    <property type="protein sequence ID" value="QEG43823.1"/>
    <property type="molecule type" value="Genomic_DNA"/>
</dbReference>
<accession>A0A5B9RA99</accession>
<evidence type="ECO:0000313" key="1">
    <source>
        <dbReference type="EMBL" id="QEG43823.1"/>
    </source>
</evidence>
<dbReference type="Proteomes" id="UP000325286">
    <property type="component" value="Chromosome"/>
</dbReference>
<keyword evidence="2" id="KW-1185">Reference proteome</keyword>
<reference evidence="1 2" key="1">
    <citation type="submission" date="2019-08" db="EMBL/GenBank/DDBJ databases">
        <title>Deep-cultivation of Planctomycetes and their phenomic and genomic characterization uncovers novel biology.</title>
        <authorList>
            <person name="Wiegand S."/>
            <person name="Jogler M."/>
            <person name="Boedeker C."/>
            <person name="Pinto D."/>
            <person name="Vollmers J."/>
            <person name="Rivas-Marin E."/>
            <person name="Kohn T."/>
            <person name="Peeters S.H."/>
            <person name="Heuer A."/>
            <person name="Rast P."/>
            <person name="Oberbeckmann S."/>
            <person name="Bunk B."/>
            <person name="Jeske O."/>
            <person name="Meyerdierks A."/>
            <person name="Storesund J.E."/>
            <person name="Kallscheuer N."/>
            <person name="Luecker S."/>
            <person name="Lage O.M."/>
            <person name="Pohl T."/>
            <person name="Merkel B.J."/>
            <person name="Hornburger P."/>
            <person name="Mueller R.-W."/>
            <person name="Bruemmer F."/>
            <person name="Labrenz M."/>
            <person name="Spormann A.M."/>
            <person name="Op den Camp H."/>
            <person name="Overmann J."/>
            <person name="Amann R."/>
            <person name="Jetten M.S.M."/>
            <person name="Mascher T."/>
            <person name="Medema M.H."/>
            <person name="Devos D.P."/>
            <person name="Kaster A.-K."/>
            <person name="Ovreas L."/>
            <person name="Rohde M."/>
            <person name="Galperin M.Y."/>
            <person name="Jogler C."/>
        </authorList>
    </citation>
    <scope>NUCLEOTIDE SEQUENCE [LARGE SCALE GENOMIC DNA]</scope>
    <source>
        <strain evidence="1 2">UC8</strain>
    </source>
</reference>
<dbReference type="OrthoDB" id="284920at2"/>
<organism evidence="1 2">
    <name type="scientific">Roseimaritima ulvae</name>
    <dbReference type="NCBI Taxonomy" id="980254"/>
    <lineage>
        <taxon>Bacteria</taxon>
        <taxon>Pseudomonadati</taxon>
        <taxon>Planctomycetota</taxon>
        <taxon>Planctomycetia</taxon>
        <taxon>Pirellulales</taxon>
        <taxon>Pirellulaceae</taxon>
        <taxon>Roseimaritima</taxon>
    </lineage>
</organism>
<name>A0A5B9RA99_9BACT</name>
<sequence>MSKIPGKNKLLLLLWVCGIALVWLVVLPRHAQQPAMREHLQWLDEQGIDPSAMYYTELEVMQQILQRRRAEELEQNLDCPQPSAN</sequence>
<protein>
    <submittedName>
        <fullName evidence="1">Uncharacterized protein</fullName>
    </submittedName>
</protein>
<dbReference type="KEGG" id="rul:UC8_58800"/>
<dbReference type="AlphaFoldDB" id="A0A5B9RA99"/>
<proteinExistence type="predicted"/>
<gene>
    <name evidence="1" type="ORF">UC8_58800</name>
</gene>
<evidence type="ECO:0000313" key="2">
    <source>
        <dbReference type="Proteomes" id="UP000325286"/>
    </source>
</evidence>
<dbReference type="RefSeq" id="WP_148080640.1">
    <property type="nucleotide sequence ID" value="NZ_CP042914.1"/>
</dbReference>